<comment type="caution">
    <text evidence="4">The sequence shown here is derived from an EMBL/GenBank/DDBJ whole genome shotgun (WGS) entry which is preliminary data.</text>
</comment>
<proteinExistence type="predicted"/>
<dbReference type="PANTHER" id="PTHR44943:SF8">
    <property type="entry name" value="TPR REPEAT-CONTAINING PROTEIN MJ0263"/>
    <property type="match status" value="1"/>
</dbReference>
<dbReference type="InterPro" id="IPR019734">
    <property type="entry name" value="TPR_rpt"/>
</dbReference>
<keyword evidence="2 3" id="KW-0802">TPR repeat</keyword>
<dbReference type="SUPFAM" id="SSF48452">
    <property type="entry name" value="TPR-like"/>
    <property type="match status" value="1"/>
</dbReference>
<sequence>MKPTLAAHADHAPQPDTHVARAQEWFLEGNRKWNEEDIHGALECFMKSVESDATGDAFYNIANCHLQLGNYLDAQTAWEKSIELSPKRADAHVNLANVYALVLKDTAKALPLYEEALRLEPTDGDIRFNYAAVLDSAGQLEKAIEQYKLAIDNGCKVAEKNLRNALARQLGKHLKESEGSDK</sequence>
<accession>A0A507E7B1</accession>
<dbReference type="AlphaFoldDB" id="A0A507E7B1"/>
<dbReference type="EMBL" id="QEAQ01000030">
    <property type="protein sequence ID" value="TPX58990.1"/>
    <property type="molecule type" value="Genomic_DNA"/>
</dbReference>
<dbReference type="InterPro" id="IPR011990">
    <property type="entry name" value="TPR-like_helical_dom_sf"/>
</dbReference>
<dbReference type="PROSITE" id="PS50005">
    <property type="entry name" value="TPR"/>
    <property type="match status" value="1"/>
</dbReference>
<evidence type="ECO:0000256" key="3">
    <source>
        <dbReference type="PROSITE-ProRule" id="PRU00339"/>
    </source>
</evidence>
<dbReference type="Pfam" id="PF13424">
    <property type="entry name" value="TPR_12"/>
    <property type="match status" value="1"/>
</dbReference>
<organism evidence="4 5">
    <name type="scientific">Powellomyces hirtus</name>
    <dbReference type="NCBI Taxonomy" id="109895"/>
    <lineage>
        <taxon>Eukaryota</taxon>
        <taxon>Fungi</taxon>
        <taxon>Fungi incertae sedis</taxon>
        <taxon>Chytridiomycota</taxon>
        <taxon>Chytridiomycota incertae sedis</taxon>
        <taxon>Chytridiomycetes</taxon>
        <taxon>Spizellomycetales</taxon>
        <taxon>Powellomycetaceae</taxon>
        <taxon>Powellomyces</taxon>
    </lineage>
</organism>
<dbReference type="SMART" id="SM00028">
    <property type="entry name" value="TPR"/>
    <property type="match status" value="3"/>
</dbReference>
<evidence type="ECO:0000313" key="4">
    <source>
        <dbReference type="EMBL" id="TPX58990.1"/>
    </source>
</evidence>
<reference evidence="4 5" key="1">
    <citation type="journal article" date="2019" name="Sci. Rep.">
        <title>Comparative genomics of chytrid fungi reveal insights into the obligate biotrophic and pathogenic lifestyle of Synchytrium endobioticum.</title>
        <authorList>
            <person name="van de Vossenberg B.T.L.H."/>
            <person name="Warris S."/>
            <person name="Nguyen H.D.T."/>
            <person name="van Gent-Pelzer M.P.E."/>
            <person name="Joly D.L."/>
            <person name="van de Geest H.C."/>
            <person name="Bonants P.J.M."/>
            <person name="Smith D.S."/>
            <person name="Levesque C.A."/>
            <person name="van der Lee T.A.J."/>
        </authorList>
    </citation>
    <scope>NUCLEOTIDE SEQUENCE [LARGE SCALE GENOMIC DNA]</scope>
    <source>
        <strain evidence="4 5">CBS 809.83</strain>
    </source>
</reference>
<name>A0A507E7B1_9FUNG</name>
<gene>
    <name evidence="4" type="ORF">PhCBS80983_g02769</name>
</gene>
<protein>
    <submittedName>
        <fullName evidence="4">Uncharacterized protein</fullName>
    </submittedName>
</protein>
<evidence type="ECO:0000256" key="1">
    <source>
        <dbReference type="ARBA" id="ARBA00022737"/>
    </source>
</evidence>
<keyword evidence="1" id="KW-0677">Repeat</keyword>
<feature type="repeat" description="TPR" evidence="3">
    <location>
        <begin position="55"/>
        <end position="88"/>
    </location>
</feature>
<dbReference type="PANTHER" id="PTHR44943">
    <property type="entry name" value="CELLULOSE SYNTHASE OPERON PROTEIN C"/>
    <property type="match status" value="1"/>
</dbReference>
<dbReference type="Gene3D" id="1.25.40.10">
    <property type="entry name" value="Tetratricopeptide repeat domain"/>
    <property type="match status" value="2"/>
</dbReference>
<evidence type="ECO:0000313" key="5">
    <source>
        <dbReference type="Proteomes" id="UP000318582"/>
    </source>
</evidence>
<keyword evidence="5" id="KW-1185">Reference proteome</keyword>
<evidence type="ECO:0000256" key="2">
    <source>
        <dbReference type="ARBA" id="ARBA00022803"/>
    </source>
</evidence>
<dbReference type="STRING" id="109895.A0A507E7B1"/>
<dbReference type="InterPro" id="IPR051685">
    <property type="entry name" value="Ycf3/AcsC/BcsC/TPR_MFPF"/>
</dbReference>
<dbReference type="Proteomes" id="UP000318582">
    <property type="component" value="Unassembled WGS sequence"/>
</dbReference>